<evidence type="ECO:0000313" key="1">
    <source>
        <dbReference type="EMBL" id="EEG53022.1"/>
    </source>
</evidence>
<organism evidence="1 2">
    <name type="scientific">[Clostridium] asparagiforme DSM 15981</name>
    <dbReference type="NCBI Taxonomy" id="518636"/>
    <lineage>
        <taxon>Bacteria</taxon>
        <taxon>Bacillati</taxon>
        <taxon>Bacillota</taxon>
        <taxon>Clostridia</taxon>
        <taxon>Lachnospirales</taxon>
        <taxon>Lachnospiraceae</taxon>
        <taxon>Enterocloster</taxon>
    </lineage>
</organism>
<name>C0D6J9_9FIRM</name>
<keyword evidence="2" id="KW-1185">Reference proteome</keyword>
<evidence type="ECO:0000313" key="2">
    <source>
        <dbReference type="Proteomes" id="UP000004756"/>
    </source>
</evidence>
<dbReference type="EMBL" id="ACCJ01000407">
    <property type="protein sequence ID" value="EEG53022.1"/>
    <property type="molecule type" value="Genomic_DNA"/>
</dbReference>
<dbReference type="HOGENOM" id="CLU_3151087_0_0_9"/>
<reference evidence="1 2" key="1">
    <citation type="submission" date="2009-02" db="EMBL/GenBank/DDBJ databases">
        <title>Draft genome sequence of Clostridium asparagiforme (DSM 15981).</title>
        <authorList>
            <person name="Sudarsanam P."/>
            <person name="Ley R."/>
            <person name="Guruge J."/>
            <person name="Turnbaugh P.J."/>
            <person name="Mahowald M."/>
            <person name="Liep D."/>
            <person name="Gordon J."/>
        </authorList>
    </citation>
    <scope>NUCLEOTIDE SEQUENCE [LARGE SCALE GENOMIC DNA]</scope>
    <source>
        <strain evidence="1 2">DSM 15981</strain>
    </source>
</reference>
<comment type="caution">
    <text evidence="1">The sequence shown here is derived from an EMBL/GenBank/DDBJ whole genome shotgun (WGS) entry which is preliminary data.</text>
</comment>
<protein>
    <submittedName>
        <fullName evidence="1">Uncharacterized protein</fullName>
    </submittedName>
</protein>
<gene>
    <name evidence="1" type="ORF">CLOSTASPAR_04896</name>
</gene>
<accession>C0D6J9</accession>
<proteinExistence type="predicted"/>
<dbReference type="AlphaFoldDB" id="C0D6J9"/>
<dbReference type="Proteomes" id="UP000004756">
    <property type="component" value="Unassembled WGS sequence"/>
</dbReference>
<sequence>MDIRCFLTGFSGQEDKPSLTVTFSRYLSILSQNGGGRTKRSIPGCRSK</sequence>